<name>A0AAD5X391_9FUNG</name>
<gene>
    <name evidence="2" type="ORF">HK097_005292</name>
</gene>
<dbReference type="Proteomes" id="UP001212841">
    <property type="component" value="Unassembled WGS sequence"/>
</dbReference>
<sequence>MQSTPRRTSLPSVPYPTPVSAPRTSLAPTSRFNNEHRRRTDAIERSSSPANGNGSPSARRASPQVSPTGVHQALQTAIDSVEHNTPQAFGNETEPFAGQGSTSAVVKTEPGVDDNVKPSVSPVCGRKRKAGEREVVTLSAEASERVVRAWKAENPGKSLPDELRLKRTVYVKRESYF</sequence>
<proteinExistence type="predicted"/>
<feature type="compositionally biased region" description="Polar residues" evidence="1">
    <location>
        <begin position="22"/>
        <end position="32"/>
    </location>
</feature>
<feature type="compositionally biased region" description="Polar residues" evidence="1">
    <location>
        <begin position="1"/>
        <end position="11"/>
    </location>
</feature>
<feature type="compositionally biased region" description="Low complexity" evidence="1">
    <location>
        <begin position="46"/>
        <end position="58"/>
    </location>
</feature>
<protein>
    <submittedName>
        <fullName evidence="2">Uncharacterized protein</fullName>
    </submittedName>
</protein>
<evidence type="ECO:0000256" key="1">
    <source>
        <dbReference type="SAM" id="MobiDB-lite"/>
    </source>
</evidence>
<feature type="compositionally biased region" description="Basic and acidic residues" evidence="1">
    <location>
        <begin position="33"/>
        <end position="44"/>
    </location>
</feature>
<dbReference type="EMBL" id="JADGJD010000248">
    <property type="protein sequence ID" value="KAJ3052983.1"/>
    <property type="molecule type" value="Genomic_DNA"/>
</dbReference>
<keyword evidence="3" id="KW-1185">Reference proteome</keyword>
<feature type="compositionally biased region" description="Polar residues" evidence="1">
    <location>
        <begin position="63"/>
        <end position="90"/>
    </location>
</feature>
<dbReference type="AlphaFoldDB" id="A0AAD5X391"/>
<feature type="region of interest" description="Disordered" evidence="1">
    <location>
        <begin position="1"/>
        <end position="125"/>
    </location>
</feature>
<reference evidence="2" key="1">
    <citation type="submission" date="2020-05" db="EMBL/GenBank/DDBJ databases">
        <title>Phylogenomic resolution of chytrid fungi.</title>
        <authorList>
            <person name="Stajich J.E."/>
            <person name="Amses K."/>
            <person name="Simmons R."/>
            <person name="Seto K."/>
            <person name="Myers J."/>
            <person name="Bonds A."/>
            <person name="Quandt C.A."/>
            <person name="Barry K."/>
            <person name="Liu P."/>
            <person name="Grigoriev I."/>
            <person name="Longcore J.E."/>
            <person name="James T.Y."/>
        </authorList>
    </citation>
    <scope>NUCLEOTIDE SEQUENCE</scope>
    <source>
        <strain evidence="2">JEL0318</strain>
    </source>
</reference>
<comment type="caution">
    <text evidence="2">The sequence shown here is derived from an EMBL/GenBank/DDBJ whole genome shotgun (WGS) entry which is preliminary data.</text>
</comment>
<evidence type="ECO:0000313" key="3">
    <source>
        <dbReference type="Proteomes" id="UP001212841"/>
    </source>
</evidence>
<organism evidence="2 3">
    <name type="scientific">Rhizophlyctis rosea</name>
    <dbReference type="NCBI Taxonomy" id="64517"/>
    <lineage>
        <taxon>Eukaryota</taxon>
        <taxon>Fungi</taxon>
        <taxon>Fungi incertae sedis</taxon>
        <taxon>Chytridiomycota</taxon>
        <taxon>Chytridiomycota incertae sedis</taxon>
        <taxon>Chytridiomycetes</taxon>
        <taxon>Rhizophlyctidales</taxon>
        <taxon>Rhizophlyctidaceae</taxon>
        <taxon>Rhizophlyctis</taxon>
    </lineage>
</organism>
<accession>A0AAD5X391</accession>
<evidence type="ECO:0000313" key="2">
    <source>
        <dbReference type="EMBL" id="KAJ3052983.1"/>
    </source>
</evidence>
<feature type="non-terminal residue" evidence="2">
    <location>
        <position position="177"/>
    </location>
</feature>